<evidence type="ECO:0000313" key="1">
    <source>
        <dbReference type="EMBL" id="KAA1131372.1"/>
    </source>
</evidence>
<name>A0A5B0S0U7_PUCGR</name>
<reference evidence="1 2" key="1">
    <citation type="submission" date="2019-05" db="EMBL/GenBank/DDBJ databases">
        <title>Emergence of the Ug99 lineage of the wheat stem rust pathogen through somatic hybridization.</title>
        <authorList>
            <person name="Li F."/>
            <person name="Upadhyaya N.M."/>
            <person name="Sperschneider J."/>
            <person name="Matny O."/>
            <person name="Nguyen-Phuc H."/>
            <person name="Mago R."/>
            <person name="Raley C."/>
            <person name="Miller M.E."/>
            <person name="Silverstein K.A.T."/>
            <person name="Henningsen E."/>
            <person name="Hirsch C.D."/>
            <person name="Visser B."/>
            <person name="Pretorius Z.A."/>
            <person name="Steffenson B.J."/>
            <person name="Schwessinger B."/>
            <person name="Dodds P.N."/>
            <person name="Figueroa M."/>
        </authorList>
    </citation>
    <scope>NUCLEOTIDE SEQUENCE [LARGE SCALE GENOMIC DNA]</scope>
    <source>
        <strain evidence="1 2">Ug99</strain>
    </source>
</reference>
<comment type="caution">
    <text evidence="1">The sequence shown here is derived from an EMBL/GenBank/DDBJ whole genome shotgun (WGS) entry which is preliminary data.</text>
</comment>
<dbReference type="AlphaFoldDB" id="A0A5B0S0U7"/>
<accession>A0A5B0S0U7</accession>
<dbReference type="Proteomes" id="UP000325313">
    <property type="component" value="Unassembled WGS sequence"/>
</dbReference>
<dbReference type="EMBL" id="VDEP01000104">
    <property type="protein sequence ID" value="KAA1131372.1"/>
    <property type="molecule type" value="Genomic_DNA"/>
</dbReference>
<evidence type="ECO:0000313" key="2">
    <source>
        <dbReference type="Proteomes" id="UP000325313"/>
    </source>
</evidence>
<sequence>MSLASEDWECHLTTYQKQAATSAVVSHLLEYINRPAVHLKIKTHIFLALSHFLEQQTLSHTLRALT</sequence>
<gene>
    <name evidence="1" type="ORF">PGTUg99_032992</name>
</gene>
<organism evidence="1 2">
    <name type="scientific">Puccinia graminis f. sp. tritici</name>
    <dbReference type="NCBI Taxonomy" id="56615"/>
    <lineage>
        <taxon>Eukaryota</taxon>
        <taxon>Fungi</taxon>
        <taxon>Dikarya</taxon>
        <taxon>Basidiomycota</taxon>
        <taxon>Pucciniomycotina</taxon>
        <taxon>Pucciniomycetes</taxon>
        <taxon>Pucciniales</taxon>
        <taxon>Pucciniaceae</taxon>
        <taxon>Puccinia</taxon>
    </lineage>
</organism>
<protein>
    <submittedName>
        <fullName evidence="1">Uncharacterized protein</fullName>
    </submittedName>
</protein>
<proteinExistence type="predicted"/>